<feature type="transmembrane region" description="Helical" evidence="1">
    <location>
        <begin position="188"/>
        <end position="209"/>
    </location>
</feature>
<dbReference type="AlphaFoldDB" id="A0A376BS10"/>
<evidence type="ECO:0000313" key="3">
    <source>
        <dbReference type="Proteomes" id="UP000254209"/>
    </source>
</evidence>
<dbReference type="RefSeq" id="WP_034291270.1">
    <property type="nucleotide sequence ID" value="NZ_CP091519.2"/>
</dbReference>
<evidence type="ECO:0000256" key="1">
    <source>
        <dbReference type="SAM" id="Phobius"/>
    </source>
</evidence>
<dbReference type="STRING" id="1120980.GCA_000745955_00444"/>
<accession>A0A376BS10</accession>
<feature type="transmembrane region" description="Helical" evidence="1">
    <location>
        <begin position="20"/>
        <end position="41"/>
    </location>
</feature>
<dbReference type="Proteomes" id="UP000254209">
    <property type="component" value="Unassembled WGS sequence"/>
</dbReference>
<proteinExistence type="predicted"/>
<organism evidence="2 3">
    <name type="scientific">Alysiella crassa</name>
    <dbReference type="NCBI Taxonomy" id="153491"/>
    <lineage>
        <taxon>Bacteria</taxon>
        <taxon>Pseudomonadati</taxon>
        <taxon>Pseudomonadota</taxon>
        <taxon>Betaproteobacteria</taxon>
        <taxon>Neisseriales</taxon>
        <taxon>Neisseriaceae</taxon>
        <taxon>Alysiella</taxon>
    </lineage>
</organism>
<keyword evidence="1" id="KW-1133">Transmembrane helix</keyword>
<dbReference type="EMBL" id="UFSO01000003">
    <property type="protein sequence ID" value="SSY79706.1"/>
    <property type="molecule type" value="Genomic_DNA"/>
</dbReference>
<protein>
    <submittedName>
        <fullName evidence="2">Uncharacterized protein</fullName>
    </submittedName>
</protein>
<gene>
    <name evidence="2" type="ORF">NCTC10283_01450</name>
</gene>
<dbReference type="OrthoDB" id="9927514at2"/>
<name>A0A376BS10_9NEIS</name>
<evidence type="ECO:0000313" key="2">
    <source>
        <dbReference type="EMBL" id="SSY79706.1"/>
    </source>
</evidence>
<reference evidence="2 3" key="1">
    <citation type="submission" date="2018-06" db="EMBL/GenBank/DDBJ databases">
        <authorList>
            <consortium name="Pathogen Informatics"/>
            <person name="Doyle S."/>
        </authorList>
    </citation>
    <scope>NUCLEOTIDE SEQUENCE [LARGE SCALE GENOMIC DNA]</scope>
    <source>
        <strain evidence="2 3">NCTC10283</strain>
    </source>
</reference>
<keyword evidence="3" id="KW-1185">Reference proteome</keyword>
<keyword evidence="1" id="KW-0812">Transmembrane</keyword>
<sequence>MNIQELKNKFKKINQLKLIWGIWLTLALITTSSLTFLDVAIHAPELPLKLQDGAQVKWEVWRPVATQSTQFEMGYRRASNGDLRLNLLGDVGKGVIGEPVLMRISVNGKSCDFMQDDVTSWNNWVFRPLKPVQAACKLPEQSGWNKWTAQVLQTSPKLVGESTRLGMISPAGTMRNRANNRYGSMAEWLFWGELVWLPFFLFMSIPLILDGINRLTKRFDWERKLRQQWQKLIWNLRHKW</sequence>
<keyword evidence="1" id="KW-0472">Membrane</keyword>